<feature type="compositionally biased region" description="Basic and acidic residues" evidence="1">
    <location>
        <begin position="205"/>
        <end position="218"/>
    </location>
</feature>
<evidence type="ECO:0000256" key="1">
    <source>
        <dbReference type="SAM" id="MobiDB-lite"/>
    </source>
</evidence>
<feature type="region of interest" description="Disordered" evidence="1">
    <location>
        <begin position="1"/>
        <end position="114"/>
    </location>
</feature>
<dbReference type="InterPro" id="IPR028079">
    <property type="entry name" value="RNase_Zc3h12a_2"/>
</dbReference>
<keyword evidence="4" id="KW-1185">Reference proteome</keyword>
<gene>
    <name evidence="3" type="ORF">GCK32_007646</name>
</gene>
<evidence type="ECO:0000313" key="3">
    <source>
        <dbReference type="EMBL" id="KAK5966129.1"/>
    </source>
</evidence>
<evidence type="ECO:0000259" key="2">
    <source>
        <dbReference type="Pfam" id="PF14626"/>
    </source>
</evidence>
<comment type="caution">
    <text evidence="3">The sequence shown here is derived from an EMBL/GenBank/DDBJ whole genome shotgun (WGS) entry which is preliminary data.</text>
</comment>
<sequence length="654" mass="73660">MATTHQQPSFGSAENRKFSMRLNSSESSISDRISQSDDDSETWVDCPTTPQQSGELQGSDDAAIDQRAPREDVTVTEDPNSRGQQTNTDSKGSCATKTSSQPEPTSNDNKSKAFVRGALFGAGFPSGPPPSGNVIVLPKEEEQQLPRYREASDCEWDALMEKQRKAAGIVRTASLSHRIQRKEGPDRYPKKEAMNNGVQSASRTAEVDYERRPAHERQGYQSENYAEARRRTDDSAKENSRRKDNTQQSNLVYKNYSTNAPRNRRTATRADFLNACRLLIGSESEDEQFCDECRSVVGSRFGAHHSKSESSEKSYLPIRPSCKSSVLIDEFVNADLNAGMESSEIRRRGDSRLIDDLLHNIVYKFFSSTTFTSGALSVIVDLFEFPPALFSRPADRLLRPVMIDGCAVSGCFDREYSVYWGRIKDTTKLSWTRCKVLSMKPIYQCLVEFLLHGHKVTILLPAYYRDVSFNDLRSKVDDVEAFNVLLDLKLIQFIDKVGTNIMDEIRMQVDKVDALLVSSGSFDARGEWQCSSFTAFDSPDKANSSLPTAFTRASKRMLTPIFFGRNQDMTIVYAFQTKEGGTWRSVPEKVLCYYEPCTDSDRNIDEAGRLCQQLLFEDQVKVLLAVKDLFEWSCLHRRGISGLLRLNFLALLSA</sequence>
<reference evidence="3 4" key="1">
    <citation type="submission" date="2019-10" db="EMBL/GenBank/DDBJ databases">
        <title>Assembly and Annotation for the nematode Trichostrongylus colubriformis.</title>
        <authorList>
            <person name="Martin J."/>
        </authorList>
    </citation>
    <scope>NUCLEOTIDE SEQUENCE [LARGE SCALE GENOMIC DNA]</scope>
    <source>
        <strain evidence="3">G859</strain>
        <tissue evidence="3">Whole worm</tissue>
    </source>
</reference>
<accession>A0AAN8F000</accession>
<feature type="compositionally biased region" description="Polar residues" evidence="1">
    <location>
        <begin position="246"/>
        <end position="257"/>
    </location>
</feature>
<feature type="compositionally biased region" description="Polar residues" evidence="1">
    <location>
        <begin position="77"/>
        <end position="108"/>
    </location>
</feature>
<dbReference type="AlphaFoldDB" id="A0AAN8F000"/>
<name>A0AAN8F000_TRICO</name>
<dbReference type="EMBL" id="WIXE01023857">
    <property type="protein sequence ID" value="KAK5966129.1"/>
    <property type="molecule type" value="Genomic_DNA"/>
</dbReference>
<proteinExistence type="predicted"/>
<evidence type="ECO:0000313" key="4">
    <source>
        <dbReference type="Proteomes" id="UP001331761"/>
    </source>
</evidence>
<dbReference type="Proteomes" id="UP001331761">
    <property type="component" value="Unassembled WGS sequence"/>
</dbReference>
<dbReference type="Pfam" id="PF14626">
    <property type="entry name" value="RNase_Zc3h12a_2"/>
    <property type="match status" value="1"/>
</dbReference>
<feature type="compositionally biased region" description="Polar residues" evidence="1">
    <location>
        <begin position="1"/>
        <end position="12"/>
    </location>
</feature>
<feature type="region of interest" description="Disordered" evidence="1">
    <location>
        <begin position="176"/>
        <end position="263"/>
    </location>
</feature>
<organism evidence="3 4">
    <name type="scientific">Trichostrongylus colubriformis</name>
    <name type="common">Black scour worm</name>
    <dbReference type="NCBI Taxonomy" id="6319"/>
    <lineage>
        <taxon>Eukaryota</taxon>
        <taxon>Metazoa</taxon>
        <taxon>Ecdysozoa</taxon>
        <taxon>Nematoda</taxon>
        <taxon>Chromadorea</taxon>
        <taxon>Rhabditida</taxon>
        <taxon>Rhabditina</taxon>
        <taxon>Rhabditomorpha</taxon>
        <taxon>Strongyloidea</taxon>
        <taxon>Trichostrongylidae</taxon>
        <taxon>Trichostrongylus</taxon>
    </lineage>
</organism>
<protein>
    <recommendedName>
        <fullName evidence="2">Zc3h12a-like Ribonuclease NYN domain-containing protein</fullName>
    </recommendedName>
</protein>
<feature type="domain" description="Zc3h12a-like Ribonuclease NYN" evidence="2">
    <location>
        <begin position="437"/>
        <end position="524"/>
    </location>
</feature>
<feature type="compositionally biased region" description="Basic and acidic residues" evidence="1">
    <location>
        <begin position="226"/>
        <end position="245"/>
    </location>
</feature>
<feature type="compositionally biased region" description="Low complexity" evidence="1">
    <location>
        <begin position="24"/>
        <end position="33"/>
    </location>
</feature>
<feature type="compositionally biased region" description="Basic and acidic residues" evidence="1">
    <location>
        <begin position="181"/>
        <end position="193"/>
    </location>
</feature>